<keyword evidence="5 6" id="KW-0472">Membrane</keyword>
<dbReference type="RefSeq" id="WP_349431980.1">
    <property type="nucleotide sequence ID" value="NZ_CP157743.1"/>
</dbReference>
<dbReference type="AlphaFoldDB" id="A0AAU7NWE4"/>
<name>A0AAU7NWE4_9GAMM</name>
<accession>A0AAU7NWE4</accession>
<organism evidence="7 8">
    <name type="scientific">Methylomarinum roseum</name>
    <dbReference type="NCBI Taxonomy" id="3067653"/>
    <lineage>
        <taxon>Bacteria</taxon>
        <taxon>Pseudomonadati</taxon>
        <taxon>Pseudomonadota</taxon>
        <taxon>Gammaproteobacteria</taxon>
        <taxon>Methylococcales</taxon>
        <taxon>Methylococcaceae</taxon>
        <taxon>Methylomarinum</taxon>
    </lineage>
</organism>
<keyword evidence="4 6" id="KW-1133">Transmembrane helix</keyword>
<evidence type="ECO:0000256" key="3">
    <source>
        <dbReference type="ARBA" id="ARBA00022692"/>
    </source>
</evidence>
<sequence length="122" mass="13794">MTARNEFSTVKNLLLMQVLIAISVASGFFVLGGWKNALSPFLGSSIALLPNCYFAYRLYLSRNWDAKKIVRSFYASESKKLFLTAALFAIAFQIPDINLLTLLIGYLAVLSTFWFALILWRN</sequence>
<evidence type="ECO:0000313" key="7">
    <source>
        <dbReference type="EMBL" id="XBS21275.1"/>
    </source>
</evidence>
<reference evidence="7 8" key="1">
    <citation type="journal article" date="2024" name="Microbiology">
        <title>Methylomarinum rosea sp. nov., a novel halophilic methanotrophic bacterium from the hypersaline Lake Elton.</title>
        <authorList>
            <person name="Suleimanov R.Z."/>
            <person name="Oshkin I.Y."/>
            <person name="Danilova O.V."/>
            <person name="Suzina N.E."/>
            <person name="Dedysh S.N."/>
        </authorList>
    </citation>
    <scope>NUCLEOTIDE SEQUENCE [LARGE SCALE GENOMIC DNA]</scope>
    <source>
        <strain evidence="7 8">Ch1-1</strain>
    </source>
</reference>
<keyword evidence="8" id="KW-1185">Reference proteome</keyword>
<protein>
    <submittedName>
        <fullName evidence="7">ATP synthase subunit I</fullName>
    </submittedName>
</protein>
<feature type="transmembrane region" description="Helical" evidence="6">
    <location>
        <begin position="40"/>
        <end position="60"/>
    </location>
</feature>
<evidence type="ECO:0000256" key="6">
    <source>
        <dbReference type="SAM" id="Phobius"/>
    </source>
</evidence>
<feature type="transmembrane region" description="Helical" evidence="6">
    <location>
        <begin position="12"/>
        <end position="34"/>
    </location>
</feature>
<feature type="transmembrane region" description="Helical" evidence="6">
    <location>
        <begin position="103"/>
        <end position="120"/>
    </location>
</feature>
<evidence type="ECO:0000313" key="8">
    <source>
        <dbReference type="Proteomes" id="UP001225378"/>
    </source>
</evidence>
<gene>
    <name evidence="7" type="ORF">Q9L42_003885</name>
</gene>
<proteinExistence type="predicted"/>
<dbReference type="EMBL" id="CP157743">
    <property type="protein sequence ID" value="XBS21275.1"/>
    <property type="molecule type" value="Genomic_DNA"/>
</dbReference>
<comment type="subcellular location">
    <subcellularLocation>
        <location evidence="1">Cell membrane</location>
        <topology evidence="1">Multi-pass membrane protein</topology>
    </subcellularLocation>
</comment>
<evidence type="ECO:0000256" key="1">
    <source>
        <dbReference type="ARBA" id="ARBA00004651"/>
    </source>
</evidence>
<evidence type="ECO:0000256" key="4">
    <source>
        <dbReference type="ARBA" id="ARBA00022989"/>
    </source>
</evidence>
<keyword evidence="3 6" id="KW-0812">Transmembrane</keyword>
<evidence type="ECO:0000256" key="2">
    <source>
        <dbReference type="ARBA" id="ARBA00022475"/>
    </source>
</evidence>
<dbReference type="GO" id="GO:0005886">
    <property type="term" value="C:plasma membrane"/>
    <property type="evidence" value="ECO:0007669"/>
    <property type="project" value="UniProtKB-SubCell"/>
</dbReference>
<keyword evidence="2" id="KW-1003">Cell membrane</keyword>
<evidence type="ECO:0000256" key="5">
    <source>
        <dbReference type="ARBA" id="ARBA00023136"/>
    </source>
</evidence>
<dbReference type="InterPro" id="IPR005598">
    <property type="entry name" value="ATP_synth_I"/>
</dbReference>
<dbReference type="Pfam" id="PF03899">
    <property type="entry name" value="ATP-synt_I"/>
    <property type="match status" value="1"/>
</dbReference>
<dbReference type="Proteomes" id="UP001225378">
    <property type="component" value="Chromosome"/>
</dbReference>
<dbReference type="KEGG" id="mech:Q9L42_003885"/>
<feature type="transmembrane region" description="Helical" evidence="6">
    <location>
        <begin position="81"/>
        <end position="97"/>
    </location>
</feature>